<sequence length="391" mass="43798">MVVANLDQAATQPQLPVESELLIEEKGVARFATLNRPRVLNCINLSMLQALAESYERWEGDDSVGFIVLKGAGRVFCAGGDLKMFYGLGKLDESWKVMVYVKYWLDYHIATFKKPLVALWHGLVMGGGAGLSVTGTFRVATEKTIFAMPEAALGLHTDCGASYWLSHLGGSLGEFLSLTGHRLDGAEMYACGLATHFVPLQSLPDLEKRLAELPSGDEEAVRAVIDSFHSPAPISATSILHKREAMDRIFSKDSIEDIVQALEVELEETQEQWVKETLKILKRSSPTGLRVTFTSIRTGRNLSRAECLKREYRLTINALRGTVTDDFYEGIRAIVVDKDNAPKWNPRSTQEVTQEKLDLVFKPFKDADELQLPRDNEPRFVARFFLTRRSR</sequence>
<comment type="caution">
    <text evidence="4">The sequence shown here is derived from an EMBL/GenBank/DDBJ whole genome shotgun (WGS) entry which is preliminary data.</text>
</comment>
<dbReference type="Gene3D" id="3.90.226.10">
    <property type="entry name" value="2-enoyl-CoA Hydratase, Chain A, domain 1"/>
    <property type="match status" value="1"/>
</dbReference>
<dbReference type="InterPro" id="IPR029045">
    <property type="entry name" value="ClpP/crotonase-like_dom_sf"/>
</dbReference>
<evidence type="ECO:0000313" key="5">
    <source>
        <dbReference type="Proteomes" id="UP000822688"/>
    </source>
</evidence>
<comment type="pathway">
    <text evidence="2">Amino-acid degradation; L-valine degradation.</text>
</comment>
<evidence type="ECO:0000259" key="3">
    <source>
        <dbReference type="Pfam" id="PF16113"/>
    </source>
</evidence>
<comment type="similarity">
    <text evidence="2">Belongs to the enoyl-CoA hydratase/isomerase family.</text>
</comment>
<dbReference type="EC" id="3.1.2.4" evidence="2"/>
<dbReference type="InterPro" id="IPR032259">
    <property type="entry name" value="HIBYL-CoA-H"/>
</dbReference>
<dbReference type="GO" id="GO:0006574">
    <property type="term" value="P:L-valine catabolic process"/>
    <property type="evidence" value="ECO:0007669"/>
    <property type="project" value="UniProtKB-UniRule"/>
</dbReference>
<dbReference type="GO" id="GO:0003860">
    <property type="term" value="F:3-hydroxyisobutyryl-CoA hydrolase activity"/>
    <property type="evidence" value="ECO:0007669"/>
    <property type="project" value="UniProtKB-UniRule"/>
</dbReference>
<dbReference type="EMBL" id="CM026432">
    <property type="protein sequence ID" value="KAG0556890.1"/>
    <property type="molecule type" value="Genomic_DNA"/>
</dbReference>
<dbReference type="SUPFAM" id="SSF52096">
    <property type="entry name" value="ClpP/crotonase"/>
    <property type="match status" value="1"/>
</dbReference>
<evidence type="ECO:0000256" key="1">
    <source>
        <dbReference type="ARBA" id="ARBA00022801"/>
    </source>
</evidence>
<gene>
    <name evidence="4" type="ORF">KC19_11G086700</name>
</gene>
<dbReference type="InterPro" id="IPR045004">
    <property type="entry name" value="ECH_dom"/>
</dbReference>
<protein>
    <recommendedName>
        <fullName evidence="2">3-hydroxyisobutyryl-CoA hydrolase</fullName>
        <shortName evidence="2">HIB-CoA hydrolase</shortName>
        <shortName evidence="2">HIBYL-CoA-H</shortName>
        <ecNumber evidence="2">3.1.2.4</ecNumber>
    </recommendedName>
    <alternativeName>
        <fullName evidence="2">3-hydroxyisobutyryl-coenzyme A hydrolase</fullName>
    </alternativeName>
</protein>
<proteinExistence type="inferred from homology"/>
<name>A0A8T0GCZ9_CERPU</name>
<keyword evidence="5" id="KW-1185">Reference proteome</keyword>
<reference evidence="4 5" key="1">
    <citation type="submission" date="2020-06" db="EMBL/GenBank/DDBJ databases">
        <title>WGS assembly of Ceratodon purpureus strain R40.</title>
        <authorList>
            <person name="Carey S.B."/>
            <person name="Jenkins J."/>
            <person name="Shu S."/>
            <person name="Lovell J.T."/>
            <person name="Sreedasyam A."/>
            <person name="Maumus F."/>
            <person name="Tiley G.P."/>
            <person name="Fernandez-Pozo N."/>
            <person name="Barry K."/>
            <person name="Chen C."/>
            <person name="Wang M."/>
            <person name="Lipzen A."/>
            <person name="Daum C."/>
            <person name="Saski C.A."/>
            <person name="Payton A.C."/>
            <person name="Mcbreen J.C."/>
            <person name="Conrad R.E."/>
            <person name="Kollar L.M."/>
            <person name="Olsson S."/>
            <person name="Huttunen S."/>
            <person name="Landis J.B."/>
            <person name="Wickett N.J."/>
            <person name="Johnson M.G."/>
            <person name="Rensing S.A."/>
            <person name="Grimwood J."/>
            <person name="Schmutz J."/>
            <person name="Mcdaniel S.F."/>
        </authorList>
    </citation>
    <scope>NUCLEOTIDE SEQUENCE [LARGE SCALE GENOMIC DNA]</scope>
    <source>
        <strain evidence="4 5">R40</strain>
    </source>
</reference>
<feature type="domain" description="Enoyl-CoA hydratase/isomerase" evidence="3">
    <location>
        <begin position="30"/>
        <end position="361"/>
    </location>
</feature>
<comment type="catalytic activity">
    <reaction evidence="2">
        <text>3-hydroxy-2-methylpropanoyl-CoA + H2O = 3-hydroxy-2-methylpropanoate + CoA + H(+)</text>
        <dbReference type="Rhea" id="RHEA:20888"/>
        <dbReference type="ChEBI" id="CHEBI:11805"/>
        <dbReference type="ChEBI" id="CHEBI:15377"/>
        <dbReference type="ChEBI" id="CHEBI:15378"/>
        <dbReference type="ChEBI" id="CHEBI:57287"/>
        <dbReference type="ChEBI" id="CHEBI:57340"/>
        <dbReference type="EC" id="3.1.2.4"/>
    </reaction>
</comment>
<keyword evidence="1 2" id="KW-0378">Hydrolase</keyword>
<dbReference type="PANTHER" id="PTHR43176">
    <property type="entry name" value="3-HYDROXYISOBUTYRYL-COA HYDROLASE-RELATED"/>
    <property type="match status" value="1"/>
</dbReference>
<dbReference type="CDD" id="cd06558">
    <property type="entry name" value="crotonase-like"/>
    <property type="match status" value="1"/>
</dbReference>
<dbReference type="AlphaFoldDB" id="A0A8T0GCZ9"/>
<evidence type="ECO:0000313" key="4">
    <source>
        <dbReference type="EMBL" id="KAG0556890.1"/>
    </source>
</evidence>
<dbReference type="FunFam" id="3.90.226.10:FF:000027">
    <property type="entry name" value="Probable 3-hydroxyisobutyryl-CoA hydrolase 2"/>
    <property type="match status" value="1"/>
</dbReference>
<dbReference type="NCBIfam" id="NF004127">
    <property type="entry name" value="PRK05617.1"/>
    <property type="match status" value="1"/>
</dbReference>
<accession>A0A8T0GCZ9</accession>
<organism evidence="4 5">
    <name type="scientific">Ceratodon purpureus</name>
    <name type="common">Fire moss</name>
    <name type="synonym">Dicranum purpureum</name>
    <dbReference type="NCBI Taxonomy" id="3225"/>
    <lineage>
        <taxon>Eukaryota</taxon>
        <taxon>Viridiplantae</taxon>
        <taxon>Streptophyta</taxon>
        <taxon>Embryophyta</taxon>
        <taxon>Bryophyta</taxon>
        <taxon>Bryophytina</taxon>
        <taxon>Bryopsida</taxon>
        <taxon>Dicranidae</taxon>
        <taxon>Pseudoditrichales</taxon>
        <taxon>Ditrichaceae</taxon>
        <taxon>Ceratodon</taxon>
    </lineage>
</organism>
<dbReference type="Pfam" id="PF16113">
    <property type="entry name" value="ECH_2"/>
    <property type="match status" value="1"/>
</dbReference>
<dbReference type="PANTHER" id="PTHR43176:SF2">
    <property type="entry name" value="3-HYDROXYISOBUTYRYL-COA HYDROLASE-LIKE PROTEIN 5"/>
    <property type="match status" value="1"/>
</dbReference>
<dbReference type="Proteomes" id="UP000822688">
    <property type="component" value="Chromosome 11"/>
</dbReference>
<comment type="function">
    <text evidence="2">Hydrolyzes 3-hydroxyisobutyryl-CoA (HIBYL-CoA), a saline catabolite. Has high activity toward isobutyryl-CoA. Could be an isobutyryl-CoA dehydrogenase that functions in valine catabolism.</text>
</comment>
<evidence type="ECO:0000256" key="2">
    <source>
        <dbReference type="RuleBase" id="RU369070"/>
    </source>
</evidence>